<evidence type="ECO:0000256" key="1">
    <source>
        <dbReference type="SAM" id="MobiDB-lite"/>
    </source>
</evidence>
<feature type="region of interest" description="Disordered" evidence="1">
    <location>
        <begin position="49"/>
        <end position="87"/>
    </location>
</feature>
<organism evidence="2 3">
    <name type="scientific">Aestuariivirga litoralis</name>
    <dbReference type="NCBI Taxonomy" id="2650924"/>
    <lineage>
        <taxon>Bacteria</taxon>
        <taxon>Pseudomonadati</taxon>
        <taxon>Pseudomonadota</taxon>
        <taxon>Alphaproteobacteria</taxon>
        <taxon>Hyphomicrobiales</taxon>
        <taxon>Aestuariivirgaceae</taxon>
        <taxon>Aestuariivirga</taxon>
    </lineage>
</organism>
<dbReference type="AlphaFoldDB" id="A0A2W2BLI3"/>
<dbReference type="InterPro" id="IPR011681">
    <property type="entry name" value="GcrA"/>
</dbReference>
<protein>
    <submittedName>
        <fullName evidence="2">GcrA cell cycle regulator</fullName>
    </submittedName>
</protein>
<gene>
    <name evidence="2" type="ORF">DK847_13025</name>
</gene>
<keyword evidence="3" id="KW-1185">Reference proteome</keyword>
<dbReference type="RefSeq" id="WP_111198944.1">
    <property type="nucleotide sequence ID" value="NZ_QKVK01000005.1"/>
</dbReference>
<dbReference type="EMBL" id="QKVK01000005">
    <property type="protein sequence ID" value="PZF76707.1"/>
    <property type="molecule type" value="Genomic_DNA"/>
</dbReference>
<dbReference type="Gene3D" id="1.10.10.60">
    <property type="entry name" value="Homeodomain-like"/>
    <property type="match status" value="1"/>
</dbReference>
<accession>A0A2W2BLI3</accession>
<reference evidence="3" key="1">
    <citation type="submission" date="2018-06" db="EMBL/GenBank/DDBJ databases">
        <title>Aestuariibacter litoralis strain KCTC 52945T.</title>
        <authorList>
            <person name="Li X."/>
            <person name="Salam N."/>
            <person name="Li J.-L."/>
            <person name="Chen Y.-M."/>
            <person name="Yang Z.-W."/>
            <person name="Zhang L.-Y."/>
            <person name="Han M.-X."/>
            <person name="Xiao M."/>
            <person name="Li W.-J."/>
        </authorList>
    </citation>
    <scope>NUCLEOTIDE SEQUENCE [LARGE SCALE GENOMIC DNA]</scope>
    <source>
        <strain evidence="3">KCTC 52945</strain>
    </source>
</reference>
<evidence type="ECO:0000313" key="2">
    <source>
        <dbReference type="EMBL" id="PZF76707.1"/>
    </source>
</evidence>
<dbReference type="Pfam" id="PF07750">
    <property type="entry name" value="GcrA"/>
    <property type="match status" value="1"/>
</dbReference>
<name>A0A2W2BLI3_9HYPH</name>
<dbReference type="Proteomes" id="UP000248795">
    <property type="component" value="Unassembled WGS sequence"/>
</dbReference>
<sequence length="178" mass="19753">MSWTDERVELLKRLWTEGLSASQIAGRLGNGVTRNAVIGKVHRLNLSGRVQQQRVAAPRAPRKQREPSLAPRAGGSMPSMPTAGSSALKPMMRAETHIRPAAIPEPQPLRLVDLPKDGRVTILHLSDKTCKWPIGDPGSEEFCFCGHGPREGSPYCEYHARLAYQPLQDRRNRKVNFG</sequence>
<proteinExistence type="predicted"/>
<evidence type="ECO:0000313" key="3">
    <source>
        <dbReference type="Proteomes" id="UP000248795"/>
    </source>
</evidence>
<comment type="caution">
    <text evidence="2">The sequence shown here is derived from an EMBL/GenBank/DDBJ whole genome shotgun (WGS) entry which is preliminary data.</text>
</comment>